<name>A0A1N5U267_9ACTN</name>
<keyword evidence="2" id="KW-1185">Reference proteome</keyword>
<gene>
    <name evidence="1" type="ORF">SAMN04489832_0558</name>
</gene>
<proteinExistence type="predicted"/>
<reference evidence="2" key="1">
    <citation type="submission" date="2016-12" db="EMBL/GenBank/DDBJ databases">
        <authorList>
            <person name="Varghese N."/>
            <person name="Submissions S."/>
        </authorList>
    </citation>
    <scope>NUCLEOTIDE SEQUENCE [LARGE SCALE GENOMIC DNA]</scope>
    <source>
        <strain evidence="2">DSM 45599</strain>
    </source>
</reference>
<dbReference type="AlphaFoldDB" id="A0A1N5U267"/>
<organism evidence="1 2">
    <name type="scientific">Micromonospora cremea</name>
    <dbReference type="NCBI Taxonomy" id="709881"/>
    <lineage>
        <taxon>Bacteria</taxon>
        <taxon>Bacillati</taxon>
        <taxon>Actinomycetota</taxon>
        <taxon>Actinomycetes</taxon>
        <taxon>Micromonosporales</taxon>
        <taxon>Micromonosporaceae</taxon>
        <taxon>Micromonospora</taxon>
    </lineage>
</organism>
<sequence length="324" mass="35463">MTTADRDPPTETTVHLHARVDGTARAYQVGYGTQVIHHHYPAELGRKPLDPANLRLWIDRMAADYRDLISAGRRPARRRETATQANRLASIAGSVAGAPGRTDPMTVLRHFLAAGAAQYLFRTGPLPQNALPEHIVLDFTVFALWPVVQAPSLPDGWEVELAEITSPRLARLVARARIGHARQPEATMQAFAREIADKPFAHGVLSLLEDFSDPRLGGAYLTPLALAAGYPAPPRETSARNIFTWFLAGAAAGLGIATVDHTVDLVWEWMRNRQHNPLTQVFEEAVAGTSTNGEQTIHGGRRLAPDRQGDGANLIDNIIDELFH</sequence>
<evidence type="ECO:0000313" key="2">
    <source>
        <dbReference type="Proteomes" id="UP000185124"/>
    </source>
</evidence>
<dbReference type="OrthoDB" id="5191384at2"/>
<protein>
    <submittedName>
        <fullName evidence="1">Uncharacterized protein</fullName>
    </submittedName>
</protein>
<dbReference type="Proteomes" id="UP000185124">
    <property type="component" value="Unassembled WGS sequence"/>
</dbReference>
<evidence type="ECO:0000313" key="1">
    <source>
        <dbReference type="EMBL" id="SIM54882.1"/>
    </source>
</evidence>
<accession>A0A1N5U267</accession>
<dbReference type="STRING" id="709881.SAMN04489832_0558"/>
<dbReference type="EMBL" id="FSQT01000001">
    <property type="protein sequence ID" value="SIM54882.1"/>
    <property type="molecule type" value="Genomic_DNA"/>
</dbReference>
<dbReference type="RefSeq" id="WP_074308463.1">
    <property type="nucleotide sequence ID" value="NZ_FSQT01000001.1"/>
</dbReference>